<name>A0A481ZH83_9VIRU</name>
<accession>A0A481ZH83</accession>
<organism evidence="1">
    <name type="scientific">Pithovirus LCPAC404</name>
    <dbReference type="NCBI Taxonomy" id="2506597"/>
    <lineage>
        <taxon>Viruses</taxon>
        <taxon>Pithoviruses</taxon>
    </lineage>
</organism>
<dbReference type="EMBL" id="MK500599">
    <property type="protein sequence ID" value="QBK93611.1"/>
    <property type="molecule type" value="Genomic_DNA"/>
</dbReference>
<sequence>MSGIENISDYITLAFIYFKGCPDTIFYGLSSNPVGLYAAIRAHGDTFQCDKNNVLCGNETDHVFICKISKHYKPVYHYIDWNTGRWYNKYTIDKYRKYMGLKQLS</sequence>
<gene>
    <name evidence="1" type="ORF">LCPAC404_03150</name>
</gene>
<protein>
    <submittedName>
        <fullName evidence="1">Uncharacterized protein</fullName>
    </submittedName>
</protein>
<evidence type="ECO:0000313" key="1">
    <source>
        <dbReference type="EMBL" id="QBK93611.1"/>
    </source>
</evidence>
<proteinExistence type="predicted"/>
<reference evidence="1" key="1">
    <citation type="journal article" date="2019" name="MBio">
        <title>Virus Genomes from Deep Sea Sediments Expand the Ocean Megavirome and Support Independent Origins of Viral Gigantism.</title>
        <authorList>
            <person name="Backstrom D."/>
            <person name="Yutin N."/>
            <person name="Jorgensen S.L."/>
            <person name="Dharamshi J."/>
            <person name="Homa F."/>
            <person name="Zaremba-Niedwiedzka K."/>
            <person name="Spang A."/>
            <person name="Wolf Y.I."/>
            <person name="Koonin E.V."/>
            <person name="Ettema T.J."/>
        </authorList>
    </citation>
    <scope>NUCLEOTIDE SEQUENCE</scope>
</reference>